<dbReference type="Gene3D" id="3.90.25.10">
    <property type="entry name" value="UDP-galactose 4-epimerase, domain 1"/>
    <property type="match status" value="1"/>
</dbReference>
<evidence type="ECO:0000313" key="2">
    <source>
        <dbReference type="EMBL" id="RAT33566.1"/>
    </source>
</evidence>
<name>A0ABX9ENI1_9GAMM</name>
<gene>
    <name evidence="2" type="ORF">AU492_10275</name>
</gene>
<sequence>MTQRALITGLNGFTGHYMAQELVNAGYEVHGLELPAATAGTQQSVDLCDLEAVKQAVRTIRPNVVVHLAAIAFVAHGNAENFYRVNLIGTRNLLEALSDVSDGLDCVLLASSANIYGNRTEGILTEESLPEPANDYAVSKLAMENMAQLWMDKLPIVIARPFNYTGVGQSENFLIPKIISHFRRKASRIELGNLDVWRDFNDVRAICKAYAGLLNKRPIGEVFNVCSGVGTSLREVISTMESLAGYRIELSVNPAFVRPNEVKVLTGSAQRLSSLLPSWQPTPLEETLLWMYSA</sequence>
<organism evidence="2 3">
    <name type="scientific">Lonsdalea populi</name>
    <dbReference type="NCBI Taxonomy" id="1172565"/>
    <lineage>
        <taxon>Bacteria</taxon>
        <taxon>Pseudomonadati</taxon>
        <taxon>Pseudomonadota</taxon>
        <taxon>Gammaproteobacteria</taxon>
        <taxon>Enterobacterales</taxon>
        <taxon>Pectobacteriaceae</taxon>
        <taxon>Lonsdalea</taxon>
    </lineage>
</organism>
<protein>
    <submittedName>
        <fullName evidence="2">GDP-mannose 4,6 dehydratase</fullName>
    </submittedName>
</protein>
<dbReference type="SUPFAM" id="SSF51735">
    <property type="entry name" value="NAD(P)-binding Rossmann-fold domains"/>
    <property type="match status" value="1"/>
</dbReference>
<dbReference type="Gene3D" id="3.40.50.720">
    <property type="entry name" value="NAD(P)-binding Rossmann-like Domain"/>
    <property type="match status" value="1"/>
</dbReference>
<dbReference type="PANTHER" id="PTHR43000">
    <property type="entry name" value="DTDP-D-GLUCOSE 4,6-DEHYDRATASE-RELATED"/>
    <property type="match status" value="1"/>
</dbReference>
<dbReference type="Pfam" id="PF16363">
    <property type="entry name" value="GDP_Man_Dehyd"/>
    <property type="match status" value="1"/>
</dbReference>
<proteinExistence type="predicted"/>
<dbReference type="GeneID" id="61123142"/>
<evidence type="ECO:0000259" key="1">
    <source>
        <dbReference type="Pfam" id="PF16363"/>
    </source>
</evidence>
<evidence type="ECO:0000313" key="3">
    <source>
        <dbReference type="Proteomes" id="UP000250186"/>
    </source>
</evidence>
<keyword evidence="3" id="KW-1185">Reference proteome</keyword>
<reference evidence="2 3" key="1">
    <citation type="submission" date="2016-02" db="EMBL/GenBank/DDBJ databases">
        <title>Species-wide whole genome sequencing reveals diversity, host range in Lonsdalea quercina.</title>
        <authorList>
            <person name="Li Y."/>
        </authorList>
    </citation>
    <scope>NUCLEOTIDE SEQUENCE [LARGE SCALE GENOMIC DNA]</scope>
    <source>
        <strain evidence="2 3">CFCC 12721</strain>
    </source>
</reference>
<dbReference type="InterPro" id="IPR036291">
    <property type="entry name" value="NAD(P)-bd_dom_sf"/>
</dbReference>
<dbReference type="InterPro" id="IPR016040">
    <property type="entry name" value="NAD(P)-bd_dom"/>
</dbReference>
<dbReference type="EMBL" id="LUSW01000021">
    <property type="protein sequence ID" value="RAT33566.1"/>
    <property type="molecule type" value="Genomic_DNA"/>
</dbReference>
<dbReference type="Proteomes" id="UP000250186">
    <property type="component" value="Unassembled WGS sequence"/>
</dbReference>
<comment type="caution">
    <text evidence="2">The sequence shown here is derived from an EMBL/GenBank/DDBJ whole genome shotgun (WGS) entry which is preliminary data.</text>
</comment>
<dbReference type="RefSeq" id="WP_085687850.1">
    <property type="nucleotide sequence ID" value="NZ_CP065534.1"/>
</dbReference>
<feature type="domain" description="NAD(P)-binding" evidence="1">
    <location>
        <begin position="6"/>
        <end position="282"/>
    </location>
</feature>
<accession>A0ABX9ENI1</accession>